<keyword evidence="1" id="KW-0812">Transmembrane</keyword>
<feature type="transmembrane region" description="Helical" evidence="1">
    <location>
        <begin position="30"/>
        <end position="48"/>
    </location>
</feature>
<dbReference type="RefSeq" id="WP_167638642.1">
    <property type="nucleotide sequence ID" value="NZ_JAATOP010000008.1"/>
</dbReference>
<dbReference type="Proteomes" id="UP000709466">
    <property type="component" value="Unassembled WGS sequence"/>
</dbReference>
<proteinExistence type="predicted"/>
<dbReference type="EMBL" id="JAATOP010000008">
    <property type="protein sequence ID" value="NIY73258.1"/>
    <property type="molecule type" value="Genomic_DNA"/>
</dbReference>
<keyword evidence="1" id="KW-0472">Membrane</keyword>
<evidence type="ECO:0000313" key="3">
    <source>
        <dbReference type="Proteomes" id="UP000709466"/>
    </source>
</evidence>
<evidence type="ECO:0000313" key="2">
    <source>
        <dbReference type="EMBL" id="NIY73258.1"/>
    </source>
</evidence>
<keyword evidence="3" id="KW-1185">Reference proteome</keyword>
<name>A0ABX0W2Y8_9RHOB</name>
<organism evidence="2 3">
    <name type="scientific">Marivivens donghaensis</name>
    <dbReference type="NCBI Taxonomy" id="1699413"/>
    <lineage>
        <taxon>Bacteria</taxon>
        <taxon>Pseudomonadati</taxon>
        <taxon>Pseudomonadota</taxon>
        <taxon>Alphaproteobacteria</taxon>
        <taxon>Rhodobacterales</taxon>
        <taxon>Paracoccaceae</taxon>
        <taxon>Marivivens group</taxon>
        <taxon>Marivivens</taxon>
    </lineage>
</organism>
<accession>A0ABX0W2Y8</accession>
<protein>
    <submittedName>
        <fullName evidence="2">Uncharacterized protein</fullName>
    </submittedName>
</protein>
<evidence type="ECO:0000256" key="1">
    <source>
        <dbReference type="SAM" id="Phobius"/>
    </source>
</evidence>
<keyword evidence="1" id="KW-1133">Transmembrane helix</keyword>
<comment type="caution">
    <text evidence="2">The sequence shown here is derived from an EMBL/GenBank/DDBJ whole genome shotgun (WGS) entry which is preliminary data.</text>
</comment>
<gene>
    <name evidence="2" type="ORF">HCZ30_12560</name>
</gene>
<reference evidence="2 3" key="1">
    <citation type="submission" date="2020-03" db="EMBL/GenBank/DDBJ databases">
        <title>Bacterial isolates of synthetic phycosphere.</title>
        <authorList>
            <person name="Fu H."/>
            <person name="Moran M.A."/>
        </authorList>
    </citation>
    <scope>NUCLEOTIDE SEQUENCE [LARGE SCALE GENOMIC DNA]</scope>
    <source>
        <strain evidence="2 3">HF1</strain>
    </source>
</reference>
<sequence length="50" mass="5428">MSRGSDIPLKLAFTAKNWMNDPKEVPLRNAFHGLTLLFLAMAACLAAANP</sequence>